<comment type="pathway">
    <text evidence="2">Protein modification; protein glycosylation.</text>
</comment>
<feature type="non-terminal residue" evidence="11">
    <location>
        <position position="1"/>
    </location>
</feature>
<evidence type="ECO:0000313" key="12">
    <source>
        <dbReference type="Proteomes" id="UP001434883"/>
    </source>
</evidence>
<evidence type="ECO:0000256" key="10">
    <source>
        <dbReference type="SAM" id="Phobius"/>
    </source>
</evidence>
<evidence type="ECO:0000256" key="1">
    <source>
        <dbReference type="ARBA" id="ARBA00004477"/>
    </source>
</evidence>
<keyword evidence="8 10" id="KW-1133">Transmembrane helix</keyword>
<evidence type="ECO:0000256" key="5">
    <source>
        <dbReference type="ARBA" id="ARBA00022679"/>
    </source>
</evidence>
<evidence type="ECO:0000256" key="3">
    <source>
        <dbReference type="ARBA" id="ARBA00008715"/>
    </source>
</evidence>
<evidence type="ECO:0000256" key="6">
    <source>
        <dbReference type="ARBA" id="ARBA00022692"/>
    </source>
</evidence>
<keyword evidence="12" id="KW-1185">Reference proteome</keyword>
<gene>
    <name evidence="11" type="ORF">XENOCAPTIV_008858</name>
</gene>
<proteinExistence type="inferred from homology"/>
<dbReference type="EMBL" id="JAHRIN010035658">
    <property type="protein sequence ID" value="MEQ2204160.1"/>
    <property type="molecule type" value="Genomic_DNA"/>
</dbReference>
<comment type="caution">
    <text evidence="11">The sequence shown here is derived from an EMBL/GenBank/DDBJ whole genome shotgun (WGS) entry which is preliminary data.</text>
</comment>
<evidence type="ECO:0000256" key="8">
    <source>
        <dbReference type="ARBA" id="ARBA00022989"/>
    </source>
</evidence>
<dbReference type="Proteomes" id="UP001434883">
    <property type="component" value="Unassembled WGS sequence"/>
</dbReference>
<organism evidence="11 12">
    <name type="scientific">Xenoophorus captivus</name>
    <dbReference type="NCBI Taxonomy" id="1517983"/>
    <lineage>
        <taxon>Eukaryota</taxon>
        <taxon>Metazoa</taxon>
        <taxon>Chordata</taxon>
        <taxon>Craniata</taxon>
        <taxon>Vertebrata</taxon>
        <taxon>Euteleostomi</taxon>
        <taxon>Actinopterygii</taxon>
        <taxon>Neopterygii</taxon>
        <taxon>Teleostei</taxon>
        <taxon>Neoteleostei</taxon>
        <taxon>Acanthomorphata</taxon>
        <taxon>Ovalentaria</taxon>
        <taxon>Atherinomorphae</taxon>
        <taxon>Cyprinodontiformes</taxon>
        <taxon>Goodeidae</taxon>
        <taxon>Xenoophorus</taxon>
    </lineage>
</organism>
<evidence type="ECO:0000256" key="7">
    <source>
        <dbReference type="ARBA" id="ARBA00022824"/>
    </source>
</evidence>
<comment type="subcellular location">
    <subcellularLocation>
        <location evidence="1">Endoplasmic reticulum membrane</location>
        <topology evidence="1">Multi-pass membrane protein</topology>
    </subcellularLocation>
</comment>
<evidence type="ECO:0000256" key="9">
    <source>
        <dbReference type="ARBA" id="ARBA00023136"/>
    </source>
</evidence>
<evidence type="ECO:0000313" key="11">
    <source>
        <dbReference type="EMBL" id="MEQ2204160.1"/>
    </source>
</evidence>
<reference evidence="11 12" key="1">
    <citation type="submission" date="2021-06" db="EMBL/GenBank/DDBJ databases">
        <authorList>
            <person name="Palmer J.M."/>
        </authorList>
    </citation>
    <scope>NUCLEOTIDE SEQUENCE [LARGE SCALE GENOMIC DNA]</scope>
    <source>
        <strain evidence="11 12">XC_2019</strain>
        <tissue evidence="11">Muscle</tissue>
    </source>
</reference>
<protein>
    <submittedName>
        <fullName evidence="11">Uncharacterized protein</fullName>
    </submittedName>
</protein>
<keyword evidence="6 10" id="KW-0812">Transmembrane</keyword>
<keyword evidence="5" id="KW-0808">Transferase</keyword>
<evidence type="ECO:0000256" key="4">
    <source>
        <dbReference type="ARBA" id="ARBA00022676"/>
    </source>
</evidence>
<keyword evidence="7" id="KW-0256">Endoplasmic reticulum</keyword>
<comment type="similarity">
    <text evidence="3">Belongs to the ALG6/ALG8 glucosyltransferase family.</text>
</comment>
<accession>A0ABV0R7S5</accession>
<keyword evidence="4" id="KW-0328">Glycosyltransferase</keyword>
<evidence type="ECO:0000256" key="2">
    <source>
        <dbReference type="ARBA" id="ARBA00004922"/>
    </source>
</evidence>
<name>A0ABV0R7S5_9TELE</name>
<sequence>VRLKLLEEAELPRASMTGGLVQEFQHSVFPVGVILFHDVKRVFLSAAGGCLHLAASPRQPGFPALPAALRSGLLHVRLARPREGHPYRHPSAQHLGCGEQRGCWDLSGPDHHGTLLLVPAALHPRRAQGSLLRPLEVIYLLGLVAVAIACEFIFPLSPWQQKLPFLPLLVTSVYCAAGVSYSFLRLYVTLLRSDEKPKQL</sequence>
<feature type="transmembrane region" description="Helical" evidence="10">
    <location>
        <begin position="135"/>
        <end position="154"/>
    </location>
</feature>
<keyword evidence="9 10" id="KW-0472">Membrane</keyword>
<dbReference type="InterPro" id="IPR004856">
    <property type="entry name" value="Glyco_trans_ALG6/ALG8"/>
</dbReference>
<dbReference type="Pfam" id="PF03155">
    <property type="entry name" value="Alg6_Alg8"/>
    <property type="match status" value="1"/>
</dbReference>
<feature type="transmembrane region" description="Helical" evidence="10">
    <location>
        <begin position="166"/>
        <end position="188"/>
    </location>
</feature>